<dbReference type="Proteomes" id="UP000266426">
    <property type="component" value="Unassembled WGS sequence"/>
</dbReference>
<proteinExistence type="predicted"/>
<dbReference type="InterPro" id="IPR005467">
    <property type="entry name" value="His_kinase_dom"/>
</dbReference>
<dbReference type="PRINTS" id="PR00344">
    <property type="entry name" value="BCTRLSENSOR"/>
</dbReference>
<dbReference type="InterPro" id="IPR000014">
    <property type="entry name" value="PAS"/>
</dbReference>
<dbReference type="GO" id="GO:0000155">
    <property type="term" value="F:phosphorelay sensor kinase activity"/>
    <property type="evidence" value="ECO:0007669"/>
    <property type="project" value="InterPro"/>
</dbReference>
<dbReference type="FunFam" id="3.30.565.10:FF:000006">
    <property type="entry name" value="Sensor histidine kinase WalK"/>
    <property type="match status" value="1"/>
</dbReference>
<dbReference type="InterPro" id="IPR036097">
    <property type="entry name" value="HisK_dim/P_sf"/>
</dbReference>
<dbReference type="InterPro" id="IPR003594">
    <property type="entry name" value="HATPase_dom"/>
</dbReference>
<feature type="domain" description="Histidine kinase" evidence="6">
    <location>
        <begin position="296"/>
        <end position="510"/>
    </location>
</feature>
<dbReference type="PROSITE" id="PS50113">
    <property type="entry name" value="PAC"/>
    <property type="match status" value="1"/>
</dbReference>
<dbReference type="SMART" id="SM00387">
    <property type="entry name" value="HATPase_c"/>
    <property type="match status" value="1"/>
</dbReference>
<evidence type="ECO:0000256" key="3">
    <source>
        <dbReference type="ARBA" id="ARBA00022553"/>
    </source>
</evidence>
<dbReference type="SMART" id="SM00388">
    <property type="entry name" value="HisKA"/>
    <property type="match status" value="1"/>
</dbReference>
<evidence type="ECO:0000256" key="1">
    <source>
        <dbReference type="ARBA" id="ARBA00000085"/>
    </source>
</evidence>
<dbReference type="InterPro" id="IPR013656">
    <property type="entry name" value="PAS_4"/>
</dbReference>
<dbReference type="PANTHER" id="PTHR43304:SF1">
    <property type="entry name" value="PAC DOMAIN-CONTAINING PROTEIN"/>
    <property type="match status" value="1"/>
</dbReference>
<evidence type="ECO:0000256" key="2">
    <source>
        <dbReference type="ARBA" id="ARBA00012438"/>
    </source>
</evidence>
<evidence type="ECO:0000259" key="7">
    <source>
        <dbReference type="PROSITE" id="PS50113"/>
    </source>
</evidence>
<dbReference type="InterPro" id="IPR003661">
    <property type="entry name" value="HisK_dim/P_dom"/>
</dbReference>
<dbReference type="PROSITE" id="PS50109">
    <property type="entry name" value="HIS_KIN"/>
    <property type="match status" value="1"/>
</dbReference>
<dbReference type="EC" id="2.7.13.3" evidence="2"/>
<keyword evidence="4" id="KW-0808">Transferase</keyword>
<dbReference type="EMBL" id="QZJZ01000090">
    <property type="protein sequence ID" value="RJP56810.1"/>
    <property type="molecule type" value="Genomic_DNA"/>
</dbReference>
<sequence>MDTPVTPFFQDACSILKGAFDCLNDFIGILDNKAHVVLANNAWEEFVRELRTTPTPACGCEDVSSPMQISFAHLINTPIGMCVHRNEDIFGNVIDVIKGRKPEFFAEVNCCRFDRQRWFLLHMAPLDTSHAFFLMHIKEVTSYRTAEQNVKKLNEFLQIILNSLPHPFYVIDVNDYTIKLANEAAKQAGIEEDMLCYHATHSASHPCESDVHPCPLKKILETKKSIRVEHVHKDNKGNERVVEVNAHPIFDDKGNVIQFIEYTIDITQRKQAEENVRQKTIELERSNKELQMFASTVSHDLKQPLTSVAGYLELIESEMNRTRGENLQVFMKNAQAVTRRMCGLIDDLLEYSKIRKESIPMESVDSNEIVKNAIANLHSVIKSQKARVKCGELPVVWGNAMLLERLFQNLIGNAIKFQAQGTVPHIKITAETNANSWVFSVSDNGIGIEKEYLRQIFDVFKRLHSNVHYSGHGIGLAACKRIVECHDGSIWVESEQGKGSTFFFTIPVNNKLRSEHAD</sequence>
<evidence type="ECO:0000256" key="4">
    <source>
        <dbReference type="ARBA" id="ARBA00022679"/>
    </source>
</evidence>
<evidence type="ECO:0000256" key="5">
    <source>
        <dbReference type="ARBA" id="ARBA00022777"/>
    </source>
</evidence>
<dbReference type="InterPro" id="IPR000700">
    <property type="entry name" value="PAS-assoc_C"/>
</dbReference>
<dbReference type="PANTHER" id="PTHR43304">
    <property type="entry name" value="PHYTOCHROME-LIKE PROTEIN CPH1"/>
    <property type="match status" value="1"/>
</dbReference>
<dbReference type="InterPro" id="IPR004358">
    <property type="entry name" value="Sig_transdc_His_kin-like_C"/>
</dbReference>
<reference evidence="8 9" key="1">
    <citation type="journal article" date="2017" name="ISME J.">
        <title>Energy and carbon metabolisms in a deep terrestrial subsurface fluid microbial community.</title>
        <authorList>
            <person name="Momper L."/>
            <person name="Jungbluth S.P."/>
            <person name="Lee M.D."/>
            <person name="Amend J.P."/>
        </authorList>
    </citation>
    <scope>NUCLEOTIDE SEQUENCE [LARGE SCALE GENOMIC DNA]</scope>
    <source>
        <strain evidence="8">SURF_26</strain>
    </source>
</reference>
<dbReference type="InterPro" id="IPR035965">
    <property type="entry name" value="PAS-like_dom_sf"/>
</dbReference>
<dbReference type="SUPFAM" id="SSF47384">
    <property type="entry name" value="Homodimeric domain of signal transducing histidine kinase"/>
    <property type="match status" value="1"/>
</dbReference>
<dbReference type="SUPFAM" id="SSF55785">
    <property type="entry name" value="PYP-like sensor domain (PAS domain)"/>
    <property type="match status" value="1"/>
</dbReference>
<name>A0A3A4QS30_9BACT</name>
<accession>A0A3A4QS30</accession>
<dbReference type="Gene3D" id="1.10.287.130">
    <property type="match status" value="1"/>
</dbReference>
<dbReference type="SUPFAM" id="SSF55874">
    <property type="entry name" value="ATPase domain of HSP90 chaperone/DNA topoisomerase II/histidine kinase"/>
    <property type="match status" value="1"/>
</dbReference>
<dbReference type="Pfam" id="PF00512">
    <property type="entry name" value="HisKA"/>
    <property type="match status" value="1"/>
</dbReference>
<keyword evidence="5" id="KW-0418">Kinase</keyword>
<dbReference type="InterPro" id="IPR052162">
    <property type="entry name" value="Sensor_kinase/Photoreceptor"/>
</dbReference>
<dbReference type="CDD" id="cd00082">
    <property type="entry name" value="HisKA"/>
    <property type="match status" value="1"/>
</dbReference>
<comment type="catalytic activity">
    <reaction evidence="1">
        <text>ATP + protein L-histidine = ADP + protein N-phospho-L-histidine.</text>
        <dbReference type="EC" id="2.7.13.3"/>
    </reaction>
</comment>
<dbReference type="Gene3D" id="3.30.565.10">
    <property type="entry name" value="Histidine kinase-like ATPase, C-terminal domain"/>
    <property type="match status" value="1"/>
</dbReference>
<gene>
    <name evidence="8" type="ORF">C4541_11390</name>
</gene>
<feature type="domain" description="PAC" evidence="7">
    <location>
        <begin position="224"/>
        <end position="278"/>
    </location>
</feature>
<dbReference type="InterPro" id="IPR036890">
    <property type="entry name" value="HATPase_C_sf"/>
</dbReference>
<keyword evidence="3" id="KW-0597">Phosphoprotein</keyword>
<organism evidence="8 9">
    <name type="scientific">Candidatus Auribacter fodinae</name>
    <dbReference type="NCBI Taxonomy" id="2093366"/>
    <lineage>
        <taxon>Bacteria</taxon>
        <taxon>Pseudomonadati</taxon>
        <taxon>Candidatus Auribacterota</taxon>
        <taxon>Candidatus Auribacteria</taxon>
        <taxon>Candidatus Auribacterales</taxon>
        <taxon>Candidatus Auribacteraceae</taxon>
        <taxon>Candidatus Auribacter</taxon>
    </lineage>
</organism>
<evidence type="ECO:0000313" key="8">
    <source>
        <dbReference type="EMBL" id="RJP56810.1"/>
    </source>
</evidence>
<comment type="caution">
    <text evidence="8">The sequence shown here is derived from an EMBL/GenBank/DDBJ whole genome shotgun (WGS) entry which is preliminary data.</text>
</comment>
<dbReference type="Pfam" id="PF02518">
    <property type="entry name" value="HATPase_c"/>
    <property type="match status" value="1"/>
</dbReference>
<protein>
    <recommendedName>
        <fullName evidence="2">histidine kinase</fullName>
        <ecNumber evidence="2">2.7.13.3</ecNumber>
    </recommendedName>
</protein>
<dbReference type="AlphaFoldDB" id="A0A3A4QS30"/>
<dbReference type="NCBIfam" id="TIGR00229">
    <property type="entry name" value="sensory_box"/>
    <property type="match status" value="1"/>
</dbReference>
<dbReference type="Pfam" id="PF08448">
    <property type="entry name" value="PAS_4"/>
    <property type="match status" value="1"/>
</dbReference>
<evidence type="ECO:0000313" key="9">
    <source>
        <dbReference type="Proteomes" id="UP000266426"/>
    </source>
</evidence>
<evidence type="ECO:0000259" key="6">
    <source>
        <dbReference type="PROSITE" id="PS50109"/>
    </source>
</evidence>
<dbReference type="Gene3D" id="3.30.450.20">
    <property type="entry name" value="PAS domain"/>
    <property type="match status" value="1"/>
</dbReference>